<feature type="region of interest" description="Disordered" evidence="1">
    <location>
        <begin position="1"/>
        <end position="26"/>
    </location>
</feature>
<reference evidence="3 4" key="1">
    <citation type="submission" date="2016-10" db="EMBL/GenBank/DDBJ databases">
        <authorList>
            <person name="de Groot N.N."/>
        </authorList>
    </citation>
    <scope>NUCLEOTIDE SEQUENCE [LARGE SCALE GENOMIC DNA]</scope>
    <source>
        <strain evidence="3 4">DSM 3756</strain>
    </source>
</reference>
<dbReference type="EMBL" id="FNOF01000003">
    <property type="protein sequence ID" value="SDW45790.1"/>
    <property type="molecule type" value="Genomic_DNA"/>
</dbReference>
<dbReference type="Proteomes" id="UP000182573">
    <property type="component" value="Unassembled WGS sequence"/>
</dbReference>
<name>A0A1H2TPI1_HALVA</name>
<sequence length="83" mass="9628">MSEEESIDEIIQKMREESGEGPPHYAAKNTREIKENILYNFRNAKHALKLPLLLPLLVIAFQGWLILNALVETGKRLHSYLKR</sequence>
<evidence type="ECO:0000256" key="2">
    <source>
        <dbReference type="SAM" id="Phobius"/>
    </source>
</evidence>
<protein>
    <submittedName>
        <fullName evidence="3">Uncharacterized protein</fullName>
    </submittedName>
</protein>
<proteinExistence type="predicted"/>
<dbReference type="AlphaFoldDB" id="A0A1H2TPI1"/>
<dbReference type="STRING" id="28442.SAMN05443574_103333"/>
<keyword evidence="2" id="KW-1133">Transmembrane helix</keyword>
<accession>A0A1H2TPI1</accession>
<organism evidence="3 4">
    <name type="scientific">Haloarcula vallismortis</name>
    <name type="common">Halobacterium vallismortis</name>
    <dbReference type="NCBI Taxonomy" id="28442"/>
    <lineage>
        <taxon>Archaea</taxon>
        <taxon>Methanobacteriati</taxon>
        <taxon>Methanobacteriota</taxon>
        <taxon>Stenosarchaea group</taxon>
        <taxon>Halobacteria</taxon>
        <taxon>Halobacteriales</taxon>
        <taxon>Haloarculaceae</taxon>
        <taxon>Haloarcula</taxon>
    </lineage>
</organism>
<feature type="transmembrane region" description="Helical" evidence="2">
    <location>
        <begin position="52"/>
        <end position="71"/>
    </location>
</feature>
<gene>
    <name evidence="3" type="ORF">SAMN05443574_103333</name>
</gene>
<evidence type="ECO:0000256" key="1">
    <source>
        <dbReference type="SAM" id="MobiDB-lite"/>
    </source>
</evidence>
<evidence type="ECO:0000313" key="3">
    <source>
        <dbReference type="EMBL" id="SDW45790.1"/>
    </source>
</evidence>
<dbReference type="RefSeq" id="WP_139175294.1">
    <property type="nucleotide sequence ID" value="NZ_FNOF01000003.1"/>
</dbReference>
<keyword evidence="2" id="KW-0812">Transmembrane</keyword>
<evidence type="ECO:0000313" key="4">
    <source>
        <dbReference type="Proteomes" id="UP000182573"/>
    </source>
</evidence>
<keyword evidence="2" id="KW-0472">Membrane</keyword>